<proteinExistence type="predicted"/>
<sequence length="78" mass="8801">MIKKWGFFLLFRCDCGNCETMATNEECLCCHEVGPIEEILDQSSITCFTQHEGFIGNCLNRYVIQVSLLAPCPNAFCT</sequence>
<evidence type="ECO:0000256" key="1">
    <source>
        <dbReference type="SAM" id="SignalP"/>
    </source>
</evidence>
<dbReference type="PANTHER" id="PTHR36981">
    <property type="entry name" value="ZGC:195170"/>
    <property type="match status" value="1"/>
</dbReference>
<feature type="chain" id="PRO_5041683343" evidence="1">
    <location>
        <begin position="19"/>
        <end position="78"/>
    </location>
</feature>
<keyword evidence="1" id="KW-0732">Signal</keyword>
<reference evidence="2" key="1">
    <citation type="submission" date="2019-08" db="EMBL/GenBank/DDBJ databases">
        <title>The improved chromosome-level genome for the pearl oyster Pinctada fucata martensii using PacBio sequencing and Hi-C.</title>
        <authorList>
            <person name="Zheng Z."/>
        </authorList>
    </citation>
    <scope>NUCLEOTIDE SEQUENCE</scope>
    <source>
        <strain evidence="2">ZZ-2019</strain>
        <tissue evidence="2">Adductor muscle</tissue>
    </source>
</reference>
<dbReference type="Proteomes" id="UP001186944">
    <property type="component" value="Unassembled WGS sequence"/>
</dbReference>
<evidence type="ECO:0000313" key="2">
    <source>
        <dbReference type="EMBL" id="KAK3105184.1"/>
    </source>
</evidence>
<comment type="caution">
    <text evidence="2">The sequence shown here is derived from an EMBL/GenBank/DDBJ whole genome shotgun (WGS) entry which is preliminary data.</text>
</comment>
<dbReference type="EMBL" id="VSWD01000004">
    <property type="protein sequence ID" value="KAK3105184.1"/>
    <property type="molecule type" value="Genomic_DNA"/>
</dbReference>
<accession>A0AA88YPZ8</accession>
<keyword evidence="3" id="KW-1185">Reference proteome</keyword>
<dbReference type="AlphaFoldDB" id="A0AA88YPZ8"/>
<evidence type="ECO:0000313" key="3">
    <source>
        <dbReference type="Proteomes" id="UP001186944"/>
    </source>
</evidence>
<name>A0AA88YPZ8_PINIB</name>
<feature type="signal peptide" evidence="1">
    <location>
        <begin position="1"/>
        <end position="18"/>
    </location>
</feature>
<dbReference type="PANTHER" id="PTHR36981:SF1">
    <property type="entry name" value="P2X PURINORECEPTOR 7 INTRACELLULAR DOMAIN-CONTAINING PROTEIN"/>
    <property type="match status" value="1"/>
</dbReference>
<gene>
    <name evidence="2" type="ORF">FSP39_019194</name>
</gene>
<organism evidence="2 3">
    <name type="scientific">Pinctada imbricata</name>
    <name type="common">Atlantic pearl-oyster</name>
    <name type="synonym">Pinctada martensii</name>
    <dbReference type="NCBI Taxonomy" id="66713"/>
    <lineage>
        <taxon>Eukaryota</taxon>
        <taxon>Metazoa</taxon>
        <taxon>Spiralia</taxon>
        <taxon>Lophotrochozoa</taxon>
        <taxon>Mollusca</taxon>
        <taxon>Bivalvia</taxon>
        <taxon>Autobranchia</taxon>
        <taxon>Pteriomorphia</taxon>
        <taxon>Pterioida</taxon>
        <taxon>Pterioidea</taxon>
        <taxon>Pteriidae</taxon>
        <taxon>Pinctada</taxon>
    </lineage>
</organism>
<protein>
    <submittedName>
        <fullName evidence="2">Uncharacterized protein</fullName>
    </submittedName>
</protein>